<protein>
    <submittedName>
        <fullName evidence="1 3">Uncharacterized protein</fullName>
    </submittedName>
</protein>
<reference evidence="1 2" key="2">
    <citation type="submission" date="2018-11" db="EMBL/GenBank/DDBJ databases">
        <authorList>
            <consortium name="Pathogen Informatics"/>
        </authorList>
    </citation>
    <scope>NUCLEOTIDE SEQUENCE [LARGE SCALE GENOMIC DNA]</scope>
    <source>
        <strain evidence="1 2">NST_G2</strain>
    </source>
</reference>
<dbReference type="EMBL" id="UYSU01042424">
    <property type="protein sequence ID" value="VDM03766.1"/>
    <property type="molecule type" value="Genomic_DNA"/>
</dbReference>
<sequence>MYSGSYVKTLIPNKIGQYLRLHKFGVETQGATTRNGRFYLHVNSAPVSEASLAALRYLTNLSGLSHVVIPTCCPVFILPPNGGEAVFSISYTLGNFSRSAGTDSSARVVTPLDKSILLLRNNLTSLEPVLIRALTMRASFSLLSSTAPPSMSQAYPSSLLSQSLKGDGTPAAAPSGQAMLLFNPDAVPFCRHNFSLGLPLGHYELHEFADNNGVGYDKGSCFFDAKTARNTSKTVSFCRLSSGQSTTSPALLTFDLYEALLNSLCKSAVVVFSSCFLNMRTRRFRVCVQPRTFTHRTGLMGRNENFCGKAPPAIPHHLSSPHQHLHRI</sequence>
<dbReference type="STRING" id="70667.A0A183TLN2"/>
<dbReference type="Proteomes" id="UP000275846">
    <property type="component" value="Unassembled WGS sequence"/>
</dbReference>
<evidence type="ECO:0000313" key="2">
    <source>
        <dbReference type="Proteomes" id="UP000275846"/>
    </source>
</evidence>
<dbReference type="WBParaSite" id="SSLN_0001804101-mRNA-1">
    <property type="protein sequence ID" value="SSLN_0001804101-mRNA-1"/>
    <property type="gene ID" value="SSLN_0001804101"/>
</dbReference>
<keyword evidence="2" id="KW-1185">Reference proteome</keyword>
<proteinExistence type="predicted"/>
<evidence type="ECO:0000313" key="1">
    <source>
        <dbReference type="EMBL" id="VDM03766.1"/>
    </source>
</evidence>
<accession>A0A183TLN2</accession>
<organism evidence="3">
    <name type="scientific">Schistocephalus solidus</name>
    <name type="common">Tapeworm</name>
    <dbReference type="NCBI Taxonomy" id="70667"/>
    <lineage>
        <taxon>Eukaryota</taxon>
        <taxon>Metazoa</taxon>
        <taxon>Spiralia</taxon>
        <taxon>Lophotrochozoa</taxon>
        <taxon>Platyhelminthes</taxon>
        <taxon>Cestoda</taxon>
        <taxon>Eucestoda</taxon>
        <taxon>Diphyllobothriidea</taxon>
        <taxon>Diphyllobothriidae</taxon>
        <taxon>Schistocephalus</taxon>
    </lineage>
</organism>
<name>A0A183TLN2_SCHSO</name>
<evidence type="ECO:0000313" key="3">
    <source>
        <dbReference type="WBParaSite" id="SSLN_0001804101-mRNA-1"/>
    </source>
</evidence>
<gene>
    <name evidence="1" type="ORF">SSLN_LOCUS17380</name>
</gene>
<dbReference type="OrthoDB" id="6247395at2759"/>
<reference evidence="3" key="1">
    <citation type="submission" date="2016-06" db="UniProtKB">
        <authorList>
            <consortium name="WormBaseParasite"/>
        </authorList>
    </citation>
    <scope>IDENTIFICATION</scope>
</reference>
<dbReference type="AlphaFoldDB" id="A0A183TLN2"/>